<dbReference type="EMBL" id="PGTB01000015">
    <property type="protein sequence ID" value="PJE37423.1"/>
    <property type="molecule type" value="Genomic_DNA"/>
</dbReference>
<evidence type="ECO:0000256" key="8">
    <source>
        <dbReference type="ARBA" id="ARBA00023169"/>
    </source>
</evidence>
<organism evidence="11 12">
    <name type="scientific">Pseudooceanicola lipolyticus</name>
    <dbReference type="NCBI Taxonomy" id="2029104"/>
    <lineage>
        <taxon>Bacteria</taxon>
        <taxon>Pseudomonadati</taxon>
        <taxon>Pseudomonadota</taxon>
        <taxon>Alphaproteobacteria</taxon>
        <taxon>Rhodobacterales</taxon>
        <taxon>Paracoccaceae</taxon>
        <taxon>Pseudooceanicola</taxon>
    </lineage>
</organism>
<comment type="subcellular location">
    <subcellularLocation>
        <location evidence="1">Cell membrane</location>
    </subcellularLocation>
</comment>
<dbReference type="Proteomes" id="UP000231553">
    <property type="component" value="Unassembled WGS sequence"/>
</dbReference>
<sequence>MTVPFREAYKTKSSIVEHPNYPTGFYRARGKRFLDLIIIFASLPFVLPMIALLVLVVARDGGQPFFTQKRVGRHGRTFRMVKLRSMVPDAEAQLQAYLEQNPQAREEWNRTQKLKSDPRITRVGRFLRRSSLDELPQLWNVLKGDMSLIGPRPMMIDQVKLYPGDAYFSLRPGITGPWQVSERNETEFADRARFDSGYLKELSFRTDLNILVRTFGVVMRCTGY</sequence>
<dbReference type="RefSeq" id="WP_100161805.1">
    <property type="nucleotide sequence ID" value="NZ_PGTB01000015.1"/>
</dbReference>
<evidence type="ECO:0000256" key="5">
    <source>
        <dbReference type="ARBA" id="ARBA00022692"/>
    </source>
</evidence>
<evidence type="ECO:0000259" key="10">
    <source>
        <dbReference type="Pfam" id="PF02397"/>
    </source>
</evidence>
<keyword evidence="3" id="KW-1003">Cell membrane</keyword>
<evidence type="ECO:0000256" key="9">
    <source>
        <dbReference type="SAM" id="Phobius"/>
    </source>
</evidence>
<keyword evidence="6 9" id="KW-1133">Transmembrane helix</keyword>
<name>A0A2M8J3S7_9RHOB</name>
<keyword evidence="5 9" id="KW-0812">Transmembrane</keyword>
<dbReference type="AlphaFoldDB" id="A0A2M8J3S7"/>
<dbReference type="GO" id="GO:0005886">
    <property type="term" value="C:plasma membrane"/>
    <property type="evidence" value="ECO:0007669"/>
    <property type="project" value="UniProtKB-SubCell"/>
</dbReference>
<keyword evidence="12" id="KW-1185">Reference proteome</keyword>
<dbReference type="InterPro" id="IPR003362">
    <property type="entry name" value="Bact_transf"/>
</dbReference>
<evidence type="ECO:0000256" key="2">
    <source>
        <dbReference type="ARBA" id="ARBA00006464"/>
    </source>
</evidence>
<keyword evidence="4 11" id="KW-0808">Transferase</keyword>
<comment type="similarity">
    <text evidence="2">Belongs to the bacterial sugar transferase family.</text>
</comment>
<dbReference type="GO" id="GO:0000271">
    <property type="term" value="P:polysaccharide biosynthetic process"/>
    <property type="evidence" value="ECO:0007669"/>
    <property type="project" value="UniProtKB-KW"/>
</dbReference>
<evidence type="ECO:0000256" key="4">
    <source>
        <dbReference type="ARBA" id="ARBA00022679"/>
    </source>
</evidence>
<protein>
    <submittedName>
        <fullName evidence="11">Sugar transferase</fullName>
    </submittedName>
</protein>
<dbReference type="GO" id="GO:0016780">
    <property type="term" value="F:phosphotransferase activity, for other substituted phosphate groups"/>
    <property type="evidence" value="ECO:0007669"/>
    <property type="project" value="TreeGrafter"/>
</dbReference>
<gene>
    <name evidence="11" type="ORF">CVM52_07050</name>
</gene>
<dbReference type="Pfam" id="PF02397">
    <property type="entry name" value="Bac_transf"/>
    <property type="match status" value="1"/>
</dbReference>
<feature type="domain" description="Bacterial sugar transferase" evidence="10">
    <location>
        <begin position="31"/>
        <end position="219"/>
    </location>
</feature>
<evidence type="ECO:0000256" key="3">
    <source>
        <dbReference type="ARBA" id="ARBA00022475"/>
    </source>
</evidence>
<feature type="transmembrane region" description="Helical" evidence="9">
    <location>
        <begin position="36"/>
        <end position="58"/>
    </location>
</feature>
<reference evidence="11 12" key="1">
    <citation type="journal article" date="2018" name="Int. J. Syst. Evol. Microbiol.">
        <title>Pseudooceanicola lipolyticus sp. nov., a marine alphaproteobacterium, reclassification of Oceanicola flagellatus as Pseudooceanicola flagellatus comb. nov. and emended description of the genus Pseudooceanicola.</title>
        <authorList>
            <person name="Huang M.-M."/>
            <person name="Guo L.-L."/>
            <person name="Wu Y.-H."/>
            <person name="Lai Q.-L."/>
            <person name="Shao Z.-Z."/>
            <person name="Wang C.-S."/>
            <person name="Wu M."/>
            <person name="Xu X.-W."/>
        </authorList>
    </citation>
    <scope>NUCLEOTIDE SEQUENCE [LARGE SCALE GENOMIC DNA]</scope>
    <source>
        <strain evidence="11 12">157</strain>
    </source>
</reference>
<dbReference type="PANTHER" id="PTHR30576:SF4">
    <property type="entry name" value="UNDECAPRENYL-PHOSPHATE GALACTOSE PHOSPHOTRANSFERASE"/>
    <property type="match status" value="1"/>
</dbReference>
<proteinExistence type="inferred from homology"/>
<evidence type="ECO:0000313" key="12">
    <source>
        <dbReference type="Proteomes" id="UP000231553"/>
    </source>
</evidence>
<accession>A0A2M8J3S7</accession>
<evidence type="ECO:0000256" key="7">
    <source>
        <dbReference type="ARBA" id="ARBA00023136"/>
    </source>
</evidence>
<evidence type="ECO:0000313" key="11">
    <source>
        <dbReference type="EMBL" id="PJE37423.1"/>
    </source>
</evidence>
<dbReference type="OrthoDB" id="9808602at2"/>
<evidence type="ECO:0000256" key="1">
    <source>
        <dbReference type="ARBA" id="ARBA00004236"/>
    </source>
</evidence>
<keyword evidence="7 9" id="KW-0472">Membrane</keyword>
<evidence type="ECO:0000256" key="6">
    <source>
        <dbReference type="ARBA" id="ARBA00022989"/>
    </source>
</evidence>
<keyword evidence="8" id="KW-0270">Exopolysaccharide synthesis</keyword>
<comment type="caution">
    <text evidence="11">The sequence shown here is derived from an EMBL/GenBank/DDBJ whole genome shotgun (WGS) entry which is preliminary data.</text>
</comment>
<dbReference type="PANTHER" id="PTHR30576">
    <property type="entry name" value="COLANIC BIOSYNTHESIS UDP-GLUCOSE LIPID CARRIER TRANSFERASE"/>
    <property type="match status" value="1"/>
</dbReference>